<dbReference type="VEuPathDB" id="VectorBase:LOC119167599"/>
<comment type="similarity">
    <text evidence="1">Belongs to the V-ATPase D subunit family.</text>
</comment>
<comment type="function">
    <text evidence="4">Subunit of the V1 complex of vacuolar(H+)-ATPase (V-ATPase), a multisubunit enzyme composed of a peripheral complex (V1) that hydrolyzes ATP and a membrane integral complex (V0) that translocates protons. V-ATPase is responsible for acidifying and maintaining the pH of intracellular compartments and in some cell types, is targeted to the plasma membrane, where it is responsible for acidifying the extracellular environment.</text>
</comment>
<dbReference type="PANTHER" id="PTHR11671">
    <property type="entry name" value="V-TYPE ATP SYNTHASE SUBUNIT D"/>
    <property type="match status" value="1"/>
</dbReference>
<dbReference type="InterPro" id="IPR002699">
    <property type="entry name" value="V_ATPase_D"/>
</dbReference>
<evidence type="ECO:0000256" key="2">
    <source>
        <dbReference type="ARBA" id="ARBA00022448"/>
    </source>
</evidence>
<dbReference type="Pfam" id="PF01813">
    <property type="entry name" value="ATP-synt_D"/>
    <property type="match status" value="1"/>
</dbReference>
<dbReference type="Gene3D" id="1.10.287.3240">
    <property type="match status" value="1"/>
</dbReference>
<name>A0A9J6DZM5_RHIMP</name>
<dbReference type="GO" id="GO:0046961">
    <property type="term" value="F:proton-transporting ATPase activity, rotational mechanism"/>
    <property type="evidence" value="ECO:0007669"/>
    <property type="project" value="InterPro"/>
</dbReference>
<reference evidence="5" key="2">
    <citation type="submission" date="2021-09" db="EMBL/GenBank/DDBJ databases">
        <authorList>
            <person name="Jia N."/>
            <person name="Wang J."/>
            <person name="Shi W."/>
            <person name="Du L."/>
            <person name="Sun Y."/>
            <person name="Zhan W."/>
            <person name="Jiang J."/>
            <person name="Wang Q."/>
            <person name="Zhang B."/>
            <person name="Ji P."/>
            <person name="Sakyi L.B."/>
            <person name="Cui X."/>
            <person name="Yuan T."/>
            <person name="Jiang B."/>
            <person name="Yang W."/>
            <person name="Lam T.T.-Y."/>
            <person name="Chang Q."/>
            <person name="Ding S."/>
            <person name="Wang X."/>
            <person name="Zhu J."/>
            <person name="Ruan X."/>
            <person name="Zhao L."/>
            <person name="Wei J."/>
            <person name="Que T."/>
            <person name="Du C."/>
            <person name="Cheng J."/>
            <person name="Dai P."/>
            <person name="Han X."/>
            <person name="Huang E."/>
            <person name="Gao Y."/>
            <person name="Liu J."/>
            <person name="Shao H."/>
            <person name="Ye R."/>
            <person name="Li L."/>
            <person name="Wei W."/>
            <person name="Wang X."/>
            <person name="Wang C."/>
            <person name="Huo Q."/>
            <person name="Li W."/>
            <person name="Guo W."/>
            <person name="Chen H."/>
            <person name="Chen S."/>
            <person name="Zhou L."/>
            <person name="Zhou L."/>
            <person name="Ni X."/>
            <person name="Tian J."/>
            <person name="Zhou Y."/>
            <person name="Sheng Y."/>
            <person name="Liu T."/>
            <person name="Pan Y."/>
            <person name="Xia L."/>
            <person name="Li J."/>
            <person name="Zhao F."/>
            <person name="Cao W."/>
        </authorList>
    </citation>
    <scope>NUCLEOTIDE SEQUENCE</scope>
    <source>
        <strain evidence="5">Rmic-2018</strain>
        <tissue evidence="5">Larvae</tissue>
    </source>
</reference>
<evidence type="ECO:0000256" key="1">
    <source>
        <dbReference type="ARBA" id="ARBA00005850"/>
    </source>
</evidence>
<proteinExistence type="inferred from homology"/>
<evidence type="ECO:0000256" key="3">
    <source>
        <dbReference type="ARBA" id="ARBA00023065"/>
    </source>
</evidence>
<keyword evidence="2" id="KW-0813">Transport</keyword>
<organism evidence="5 6">
    <name type="scientific">Rhipicephalus microplus</name>
    <name type="common">Cattle tick</name>
    <name type="synonym">Boophilus microplus</name>
    <dbReference type="NCBI Taxonomy" id="6941"/>
    <lineage>
        <taxon>Eukaryota</taxon>
        <taxon>Metazoa</taxon>
        <taxon>Ecdysozoa</taxon>
        <taxon>Arthropoda</taxon>
        <taxon>Chelicerata</taxon>
        <taxon>Arachnida</taxon>
        <taxon>Acari</taxon>
        <taxon>Parasitiformes</taxon>
        <taxon>Ixodida</taxon>
        <taxon>Ixodoidea</taxon>
        <taxon>Ixodidae</taxon>
        <taxon>Rhipicephalinae</taxon>
        <taxon>Rhipicephalus</taxon>
        <taxon>Boophilus</taxon>
    </lineage>
</organism>
<evidence type="ECO:0000256" key="4">
    <source>
        <dbReference type="ARBA" id="ARBA00045737"/>
    </source>
</evidence>
<dbReference type="EMBL" id="JABSTU010000006">
    <property type="protein sequence ID" value="KAH8027386.1"/>
    <property type="molecule type" value="Genomic_DNA"/>
</dbReference>
<accession>A0A9J6DZM5</accession>
<dbReference type="AlphaFoldDB" id="A0A9J6DZM5"/>
<protein>
    <submittedName>
        <fullName evidence="5">Uncharacterized protein</fullName>
    </submittedName>
</protein>
<evidence type="ECO:0000313" key="5">
    <source>
        <dbReference type="EMBL" id="KAH8027386.1"/>
    </source>
</evidence>
<reference evidence="5" key="1">
    <citation type="journal article" date="2020" name="Cell">
        <title>Large-Scale Comparative Analyses of Tick Genomes Elucidate Their Genetic Diversity and Vector Capacities.</title>
        <authorList>
            <consortium name="Tick Genome and Microbiome Consortium (TIGMIC)"/>
            <person name="Jia N."/>
            <person name="Wang J."/>
            <person name="Shi W."/>
            <person name="Du L."/>
            <person name="Sun Y."/>
            <person name="Zhan W."/>
            <person name="Jiang J.F."/>
            <person name="Wang Q."/>
            <person name="Zhang B."/>
            <person name="Ji P."/>
            <person name="Bell-Sakyi L."/>
            <person name="Cui X.M."/>
            <person name="Yuan T.T."/>
            <person name="Jiang B.G."/>
            <person name="Yang W.F."/>
            <person name="Lam T.T."/>
            <person name="Chang Q.C."/>
            <person name="Ding S.J."/>
            <person name="Wang X.J."/>
            <person name="Zhu J.G."/>
            <person name="Ruan X.D."/>
            <person name="Zhao L."/>
            <person name="Wei J.T."/>
            <person name="Ye R.Z."/>
            <person name="Que T.C."/>
            <person name="Du C.H."/>
            <person name="Zhou Y.H."/>
            <person name="Cheng J.X."/>
            <person name="Dai P.F."/>
            <person name="Guo W.B."/>
            <person name="Han X.H."/>
            <person name="Huang E.J."/>
            <person name="Li L.F."/>
            <person name="Wei W."/>
            <person name="Gao Y.C."/>
            <person name="Liu J.Z."/>
            <person name="Shao H.Z."/>
            <person name="Wang X."/>
            <person name="Wang C.C."/>
            <person name="Yang T.C."/>
            <person name="Huo Q.B."/>
            <person name="Li W."/>
            <person name="Chen H.Y."/>
            <person name="Chen S.E."/>
            <person name="Zhou L.G."/>
            <person name="Ni X.B."/>
            <person name="Tian J.H."/>
            <person name="Sheng Y."/>
            <person name="Liu T."/>
            <person name="Pan Y.S."/>
            <person name="Xia L.Y."/>
            <person name="Li J."/>
            <person name="Zhao F."/>
            <person name="Cao W.C."/>
        </authorList>
    </citation>
    <scope>NUCLEOTIDE SEQUENCE</scope>
    <source>
        <strain evidence="5">Rmic-2018</strain>
    </source>
</reference>
<sequence length="96" mass="11235">MYGTVIIPRIDRTLQYITSELDEREREEFFRLKKIQEKKKQIKVRKEAELAKHNAEVGLLAEAFEHAPNILEDCARRRYPVQLTGVCLFASARCTL</sequence>
<gene>
    <name evidence="5" type="ORF">HPB51_005152</name>
</gene>
<keyword evidence="3" id="KW-0406">Ion transport</keyword>
<evidence type="ECO:0000313" key="6">
    <source>
        <dbReference type="Proteomes" id="UP000821866"/>
    </source>
</evidence>
<comment type="caution">
    <text evidence="5">The sequence shown here is derived from an EMBL/GenBank/DDBJ whole genome shotgun (WGS) entry which is preliminary data.</text>
</comment>
<keyword evidence="6" id="KW-1185">Reference proteome</keyword>
<dbReference type="Proteomes" id="UP000821866">
    <property type="component" value="Chromosome 4"/>
</dbReference>